<reference evidence="3" key="1">
    <citation type="submission" date="2021-01" db="EMBL/GenBank/DDBJ databases">
        <authorList>
            <person name="Corre E."/>
            <person name="Pelletier E."/>
            <person name="Niang G."/>
            <person name="Scheremetjew M."/>
            <person name="Finn R."/>
            <person name="Kale V."/>
            <person name="Holt S."/>
            <person name="Cochrane G."/>
            <person name="Meng A."/>
            <person name="Brown T."/>
            <person name="Cohen L."/>
        </authorList>
    </citation>
    <scope>NUCLEOTIDE SEQUENCE</scope>
    <source>
        <strain evidence="3">Pop2</strain>
    </source>
</reference>
<gene>
    <name evidence="3" type="ORF">DBRI1063_LOCUS12554</name>
</gene>
<dbReference type="SUPFAM" id="SSF51182">
    <property type="entry name" value="RmlC-like cupins"/>
    <property type="match status" value="1"/>
</dbReference>
<dbReference type="Pfam" id="PF07883">
    <property type="entry name" value="Cupin_2"/>
    <property type="match status" value="1"/>
</dbReference>
<keyword evidence="1" id="KW-0479">Metal-binding</keyword>
<evidence type="ECO:0000256" key="1">
    <source>
        <dbReference type="ARBA" id="ARBA00022723"/>
    </source>
</evidence>
<dbReference type="EMBL" id="HBGN01019710">
    <property type="protein sequence ID" value="CAD9332924.1"/>
    <property type="molecule type" value="Transcribed_RNA"/>
</dbReference>
<protein>
    <recommendedName>
        <fullName evidence="2">Cupin type-2 domain-containing protein</fullName>
    </recommendedName>
</protein>
<dbReference type="PANTHER" id="PTHR35848:SF6">
    <property type="entry name" value="CUPIN TYPE-2 DOMAIN-CONTAINING PROTEIN"/>
    <property type="match status" value="1"/>
</dbReference>
<dbReference type="PANTHER" id="PTHR35848">
    <property type="entry name" value="OXALATE-BINDING PROTEIN"/>
    <property type="match status" value="1"/>
</dbReference>
<dbReference type="InterPro" id="IPR013096">
    <property type="entry name" value="Cupin_2"/>
</dbReference>
<dbReference type="InterPro" id="IPR011051">
    <property type="entry name" value="RmlC_Cupin_sf"/>
</dbReference>
<feature type="domain" description="Cupin type-2" evidence="2">
    <location>
        <begin position="71"/>
        <end position="137"/>
    </location>
</feature>
<evidence type="ECO:0000259" key="2">
    <source>
        <dbReference type="Pfam" id="PF07883"/>
    </source>
</evidence>
<dbReference type="AlphaFoldDB" id="A0A7S1ZA29"/>
<sequence>MVLQATYYSMTTTSSSSSSSKLETGPAHGIVKKLSETPIKNTVHVDQQGRPITKKQLLDPFLIPNFAGFSVATFLPGQTMMPEHEHESMHEIFFVLEGTGTFRIDGTDHKLEPGMMLHIAPKEKHGIWVPEEEEVALRMAVCGVTVGDL</sequence>
<dbReference type="GO" id="GO:0046872">
    <property type="term" value="F:metal ion binding"/>
    <property type="evidence" value="ECO:0007669"/>
    <property type="project" value="UniProtKB-KW"/>
</dbReference>
<evidence type="ECO:0000313" key="3">
    <source>
        <dbReference type="EMBL" id="CAD9332924.1"/>
    </source>
</evidence>
<organism evidence="3">
    <name type="scientific">Ditylum brightwellii</name>
    <dbReference type="NCBI Taxonomy" id="49249"/>
    <lineage>
        <taxon>Eukaryota</taxon>
        <taxon>Sar</taxon>
        <taxon>Stramenopiles</taxon>
        <taxon>Ochrophyta</taxon>
        <taxon>Bacillariophyta</taxon>
        <taxon>Mediophyceae</taxon>
        <taxon>Lithodesmiophycidae</taxon>
        <taxon>Lithodesmiales</taxon>
        <taxon>Lithodesmiaceae</taxon>
        <taxon>Ditylum</taxon>
    </lineage>
</organism>
<accession>A0A7S1ZA29</accession>
<dbReference type="InterPro" id="IPR014710">
    <property type="entry name" value="RmlC-like_jellyroll"/>
</dbReference>
<dbReference type="Gene3D" id="2.60.120.10">
    <property type="entry name" value="Jelly Rolls"/>
    <property type="match status" value="1"/>
</dbReference>
<dbReference type="InterPro" id="IPR051610">
    <property type="entry name" value="GPI/OXD"/>
</dbReference>
<proteinExistence type="predicted"/>
<name>A0A7S1ZA29_9STRA</name>